<dbReference type="EMBL" id="BQKI01000006">
    <property type="protein sequence ID" value="GJM97235.1"/>
    <property type="molecule type" value="Genomic_DNA"/>
</dbReference>
<dbReference type="AlphaFoldDB" id="A0AAV5CGJ9"/>
<sequence length="209" mass="22569">MSWYQLDDTFIVEKIDPDGKIFDKVSRIDALGEKSEMRMLLDVATDIYPMKVNEKFKVVLVSTLNLDGTEDTGRENYTQAGNLADDFEYVVRGKTPPLLKKLNSDKQPVAAVDGKSKKKKTKKTKKQAKASASVAPVANGEIVAAVSDGKGKVQSSLAGVQKPNEKKTKAAAAAAVQNGGAQKQSSGPRNGRKEAPSKQQQRKGDHVPV</sequence>
<reference evidence="5" key="1">
    <citation type="journal article" date="2018" name="DNA Res.">
        <title>Multiple hybrid de novo genome assembly of finger millet, an orphan allotetraploid crop.</title>
        <authorList>
            <person name="Hatakeyama M."/>
            <person name="Aluri S."/>
            <person name="Balachadran M.T."/>
            <person name="Sivarajan S.R."/>
            <person name="Patrignani A."/>
            <person name="Gruter S."/>
            <person name="Poveda L."/>
            <person name="Shimizu-Inatsugi R."/>
            <person name="Baeten J."/>
            <person name="Francoijs K.J."/>
            <person name="Nataraja K.N."/>
            <person name="Reddy Y.A.N."/>
            <person name="Phadnis S."/>
            <person name="Ravikumar R.L."/>
            <person name="Schlapbach R."/>
            <person name="Sreeman S.M."/>
            <person name="Shimizu K.K."/>
        </authorList>
    </citation>
    <scope>NUCLEOTIDE SEQUENCE</scope>
</reference>
<dbReference type="GO" id="GO:0005665">
    <property type="term" value="C:RNA polymerase II, core complex"/>
    <property type="evidence" value="ECO:0007669"/>
    <property type="project" value="TreeGrafter"/>
</dbReference>
<dbReference type="GO" id="GO:0006351">
    <property type="term" value="P:DNA-templated transcription"/>
    <property type="evidence" value="ECO:0007669"/>
    <property type="project" value="InterPro"/>
</dbReference>
<protein>
    <submittedName>
        <fullName evidence="5">Uncharacterized protein</fullName>
    </submittedName>
</protein>
<feature type="region of interest" description="Disordered" evidence="4">
    <location>
        <begin position="98"/>
        <end position="134"/>
    </location>
</feature>
<evidence type="ECO:0000256" key="2">
    <source>
        <dbReference type="ARBA" id="ARBA00008912"/>
    </source>
</evidence>
<dbReference type="PANTHER" id="PTHR10917">
    <property type="entry name" value="DNA-DIRECTED RNA POLYMERASES I, II, AND III SUBUNIT RPABC3"/>
    <property type="match status" value="1"/>
</dbReference>
<keyword evidence="3" id="KW-0539">Nucleus</keyword>
<evidence type="ECO:0000256" key="3">
    <source>
        <dbReference type="ARBA" id="ARBA00023242"/>
    </source>
</evidence>
<dbReference type="Proteomes" id="UP001054889">
    <property type="component" value="Unassembled WGS sequence"/>
</dbReference>
<proteinExistence type="inferred from homology"/>
<dbReference type="SMART" id="SM00658">
    <property type="entry name" value="RPOL8c"/>
    <property type="match status" value="1"/>
</dbReference>
<comment type="similarity">
    <text evidence="2">Belongs to the eukaryotic RPB8 RNA polymerase subunit family.</text>
</comment>
<feature type="region of interest" description="Disordered" evidence="4">
    <location>
        <begin position="156"/>
        <end position="209"/>
    </location>
</feature>
<name>A0AAV5CGJ9_ELECO</name>
<dbReference type="InterPro" id="IPR005570">
    <property type="entry name" value="RPABC3"/>
</dbReference>
<evidence type="ECO:0000313" key="6">
    <source>
        <dbReference type="Proteomes" id="UP001054889"/>
    </source>
</evidence>
<feature type="compositionally biased region" description="Polar residues" evidence="4">
    <location>
        <begin position="179"/>
        <end position="188"/>
    </location>
</feature>
<reference evidence="5" key="2">
    <citation type="submission" date="2021-12" db="EMBL/GenBank/DDBJ databases">
        <title>Resequencing data analysis of finger millet.</title>
        <authorList>
            <person name="Hatakeyama M."/>
            <person name="Aluri S."/>
            <person name="Balachadran M.T."/>
            <person name="Sivarajan S.R."/>
            <person name="Poveda L."/>
            <person name="Shimizu-Inatsugi R."/>
            <person name="Schlapbach R."/>
            <person name="Sreeman S.M."/>
            <person name="Shimizu K.K."/>
        </authorList>
    </citation>
    <scope>NUCLEOTIDE SEQUENCE</scope>
</reference>
<keyword evidence="6" id="KW-1185">Reference proteome</keyword>
<dbReference type="PANTHER" id="PTHR10917:SF0">
    <property type="entry name" value="DNA-DIRECTED RNA POLYMERASES I, II, AND III SUBUNIT RPABC3"/>
    <property type="match status" value="1"/>
</dbReference>
<comment type="subcellular location">
    <subcellularLocation>
        <location evidence="1">Nucleus</location>
    </subcellularLocation>
</comment>
<dbReference type="Pfam" id="PF03870">
    <property type="entry name" value="RNA_pol_Rpb8"/>
    <property type="match status" value="1"/>
</dbReference>
<dbReference type="GO" id="GO:0005736">
    <property type="term" value="C:RNA polymerase I complex"/>
    <property type="evidence" value="ECO:0007669"/>
    <property type="project" value="TreeGrafter"/>
</dbReference>
<dbReference type="GO" id="GO:0005666">
    <property type="term" value="C:RNA polymerase III complex"/>
    <property type="evidence" value="ECO:0007669"/>
    <property type="project" value="TreeGrafter"/>
</dbReference>
<dbReference type="GO" id="GO:0003899">
    <property type="term" value="F:DNA-directed RNA polymerase activity"/>
    <property type="evidence" value="ECO:0007669"/>
    <property type="project" value="InterPro"/>
</dbReference>
<evidence type="ECO:0000256" key="4">
    <source>
        <dbReference type="SAM" id="MobiDB-lite"/>
    </source>
</evidence>
<dbReference type="SUPFAM" id="SSF50249">
    <property type="entry name" value="Nucleic acid-binding proteins"/>
    <property type="match status" value="1"/>
</dbReference>
<gene>
    <name evidence="5" type="primary">ga14146</name>
    <name evidence="5" type="ORF">PR202_ga14146</name>
</gene>
<accession>A0AAV5CGJ9</accession>
<feature type="compositionally biased region" description="Basic residues" evidence="4">
    <location>
        <begin position="116"/>
        <end position="128"/>
    </location>
</feature>
<comment type="caution">
    <text evidence="5">The sequence shown here is derived from an EMBL/GenBank/DDBJ whole genome shotgun (WGS) entry which is preliminary data.</text>
</comment>
<dbReference type="InterPro" id="IPR012340">
    <property type="entry name" value="NA-bd_OB-fold"/>
</dbReference>
<dbReference type="Gene3D" id="2.40.50.140">
    <property type="entry name" value="Nucleic acid-binding proteins"/>
    <property type="match status" value="1"/>
</dbReference>
<evidence type="ECO:0000313" key="5">
    <source>
        <dbReference type="EMBL" id="GJM97235.1"/>
    </source>
</evidence>
<feature type="compositionally biased region" description="Basic and acidic residues" evidence="4">
    <location>
        <begin position="191"/>
        <end position="209"/>
    </location>
</feature>
<evidence type="ECO:0000256" key="1">
    <source>
        <dbReference type="ARBA" id="ARBA00004123"/>
    </source>
</evidence>
<organism evidence="5 6">
    <name type="scientific">Eleusine coracana subsp. coracana</name>
    <dbReference type="NCBI Taxonomy" id="191504"/>
    <lineage>
        <taxon>Eukaryota</taxon>
        <taxon>Viridiplantae</taxon>
        <taxon>Streptophyta</taxon>
        <taxon>Embryophyta</taxon>
        <taxon>Tracheophyta</taxon>
        <taxon>Spermatophyta</taxon>
        <taxon>Magnoliopsida</taxon>
        <taxon>Liliopsida</taxon>
        <taxon>Poales</taxon>
        <taxon>Poaceae</taxon>
        <taxon>PACMAD clade</taxon>
        <taxon>Chloridoideae</taxon>
        <taxon>Cynodonteae</taxon>
        <taxon>Eleusininae</taxon>
        <taxon>Eleusine</taxon>
    </lineage>
</organism>